<feature type="binding site" evidence="8">
    <location>
        <position position="370"/>
    </location>
    <ligand>
        <name>[4Fe-4S] cluster</name>
        <dbReference type="ChEBI" id="CHEBI:49883"/>
        <label>1</label>
    </ligand>
</feature>
<keyword evidence="6 8" id="KW-0408">Iron</keyword>
<evidence type="ECO:0000256" key="2">
    <source>
        <dbReference type="ARBA" id="ARBA00022485"/>
    </source>
</evidence>
<dbReference type="AlphaFoldDB" id="A0A809R8F8"/>
<evidence type="ECO:0000313" key="11">
    <source>
        <dbReference type="Proteomes" id="UP000662914"/>
    </source>
</evidence>
<dbReference type="EC" id="7.-.-.-" evidence="8"/>
<dbReference type="PROSITE" id="PS51379">
    <property type="entry name" value="4FE4S_FER_2"/>
    <property type="match status" value="2"/>
</dbReference>
<feature type="binding site" evidence="8">
    <location>
        <position position="416"/>
    </location>
    <ligand>
        <name>[4Fe-4S] cluster</name>
        <dbReference type="ChEBI" id="CHEBI:49883"/>
        <label>1</label>
    </ligand>
</feature>
<dbReference type="InterPro" id="IPR010208">
    <property type="entry name" value="Ion_transpt_RnfC/RsxC"/>
</dbReference>
<dbReference type="Gene3D" id="3.40.50.11540">
    <property type="entry name" value="NADH-ubiquinone oxidoreductase 51kDa subunit"/>
    <property type="match status" value="1"/>
</dbReference>
<feature type="binding site" evidence="8">
    <location>
        <position position="373"/>
    </location>
    <ligand>
        <name>[4Fe-4S] cluster</name>
        <dbReference type="ChEBI" id="CHEBI:49883"/>
        <label>1</label>
    </ligand>
</feature>
<dbReference type="GO" id="GO:0005886">
    <property type="term" value="C:plasma membrane"/>
    <property type="evidence" value="ECO:0007669"/>
    <property type="project" value="UniProtKB-SubCell"/>
</dbReference>
<evidence type="ECO:0000313" key="10">
    <source>
        <dbReference type="EMBL" id="BBO20615.1"/>
    </source>
</evidence>
<feature type="binding site" evidence="8">
    <location>
        <position position="409"/>
    </location>
    <ligand>
        <name>[4Fe-4S] cluster</name>
        <dbReference type="ChEBI" id="CHEBI:49883"/>
        <label>2</label>
    </ligand>
</feature>
<reference evidence="10" key="1">
    <citation type="journal article" name="DNA Res.">
        <title>The physiological potential of anammox bacteria as revealed by their core genome structure.</title>
        <authorList>
            <person name="Okubo T."/>
            <person name="Toyoda A."/>
            <person name="Fukuhara K."/>
            <person name="Uchiyama I."/>
            <person name="Harigaya Y."/>
            <person name="Kuroiwa M."/>
            <person name="Suzuki T."/>
            <person name="Murakami Y."/>
            <person name="Suwa Y."/>
            <person name="Takami H."/>
        </authorList>
    </citation>
    <scope>NUCLEOTIDE SEQUENCE</scope>
    <source>
        <strain evidence="10">317325-3</strain>
    </source>
</reference>
<dbReference type="InterPro" id="IPR026902">
    <property type="entry name" value="RnfC_N"/>
</dbReference>
<dbReference type="Gene3D" id="3.30.70.3270">
    <property type="match status" value="1"/>
</dbReference>
<evidence type="ECO:0000259" key="9">
    <source>
        <dbReference type="PROSITE" id="PS51379"/>
    </source>
</evidence>
<comment type="subcellular location">
    <subcellularLocation>
        <location evidence="8">Cell inner membrane</location>
        <topology evidence="8">Peripheral membrane protein</topology>
    </subcellularLocation>
</comment>
<sequence length="566" mass="60577">MLATLFKFKGGVKPASHKDESTQTPIAPAPLPPLLVVPLRQSAGGTPQPLVKPGQKVLKGERIGAPEENFSSAIHAPTSGTVRAIEPRMLPHPSGLSAPCVVLEADGEERWIERVPVDYAAASPDALRDLLRDAGIVGLGGAAFPSHIKLKPGAAGRIGTLIINGAECEPWISCDDMLMRERAEGIVRGAAILRHIVSADRVLVGIEDNKPQAIAALRAAAPAAGIEVVPVPTRYPAGGEKQLIRVLTGIEIPYGRLGTEFGVQCFNVGTAYSAHRAIELGEPLISRIVTLTGNVERPGNVEVPIGTPIDGLLKLVSPKADTDRFIMGGPMMGFTLPRTDLPVTKAANCILAASPALFPPQVPEMPCIRCGACTRACPAELQPHELYWFSRAKNFGKAQEYGIFDCIECGCCAYVCPSNIRLVDYYRFAKTSMRALEREKTASDAARQRFEFRNQREEREKAEKAARLAAKTAAARQAIAGAEKPAAAVPAPAQTAEESAPALPQLDEAKKALIAAAIARAQAQKEGVQPKNIDNLVPEKQAEIREIEARRAKVRELAKTPPEEPV</sequence>
<dbReference type="Proteomes" id="UP000662914">
    <property type="component" value="Chromosome"/>
</dbReference>
<dbReference type="Pfam" id="PF12838">
    <property type="entry name" value="Fer4_7"/>
    <property type="match status" value="1"/>
</dbReference>
<dbReference type="KEGG" id="ddz:DSYM_13140"/>
<dbReference type="Pfam" id="PF10531">
    <property type="entry name" value="SLBB"/>
    <property type="match status" value="1"/>
</dbReference>
<evidence type="ECO:0000256" key="8">
    <source>
        <dbReference type="HAMAP-Rule" id="MF_00461"/>
    </source>
</evidence>
<dbReference type="HAMAP" id="MF_00461">
    <property type="entry name" value="RsxC_RnfC"/>
    <property type="match status" value="1"/>
</dbReference>
<dbReference type="PROSITE" id="PS00198">
    <property type="entry name" value="4FE4S_FER_1"/>
    <property type="match status" value="1"/>
</dbReference>
<dbReference type="PANTHER" id="PTHR43034:SF2">
    <property type="entry name" value="ION-TRANSLOCATING OXIDOREDUCTASE COMPLEX SUBUNIT C"/>
    <property type="match status" value="1"/>
</dbReference>
<feature type="binding site" evidence="8">
    <location>
        <position position="367"/>
    </location>
    <ligand>
        <name>[4Fe-4S] cluster</name>
        <dbReference type="ChEBI" id="CHEBI:49883"/>
        <label>1</label>
    </ligand>
</feature>
<dbReference type="Gene3D" id="3.10.20.600">
    <property type="match status" value="1"/>
</dbReference>
<name>A0A809R8F8_9PROT</name>
<keyword evidence="1 8" id="KW-0813">Transport</keyword>
<proteinExistence type="inferred from homology"/>
<dbReference type="NCBIfam" id="TIGR01945">
    <property type="entry name" value="rnfC"/>
    <property type="match status" value="1"/>
</dbReference>
<gene>
    <name evidence="8" type="primary">rnfC</name>
    <name evidence="10" type="ORF">DSYM_13140</name>
</gene>
<evidence type="ECO:0000256" key="5">
    <source>
        <dbReference type="ARBA" id="ARBA00022982"/>
    </source>
</evidence>
<keyword evidence="8" id="KW-1003">Cell membrane</keyword>
<keyword evidence="8" id="KW-1278">Translocase</keyword>
<dbReference type="GO" id="GO:0046872">
    <property type="term" value="F:metal ion binding"/>
    <property type="evidence" value="ECO:0007669"/>
    <property type="project" value="UniProtKB-KW"/>
</dbReference>
<dbReference type="GO" id="GO:0051539">
    <property type="term" value="F:4 iron, 4 sulfur cluster binding"/>
    <property type="evidence" value="ECO:0007669"/>
    <property type="project" value="UniProtKB-KW"/>
</dbReference>
<evidence type="ECO:0000256" key="3">
    <source>
        <dbReference type="ARBA" id="ARBA00022723"/>
    </source>
</evidence>
<organism evidence="10 11">
    <name type="scientific">Candidatus Desulfobacillus denitrificans</name>
    <dbReference type="NCBI Taxonomy" id="2608985"/>
    <lineage>
        <taxon>Bacteria</taxon>
        <taxon>Pseudomonadati</taxon>
        <taxon>Pseudomonadota</taxon>
        <taxon>Betaproteobacteria</taxon>
        <taxon>Candidatus Desulfobacillus</taxon>
    </lineage>
</organism>
<feature type="binding site" evidence="8">
    <location>
        <position position="412"/>
    </location>
    <ligand>
        <name>[4Fe-4S] cluster</name>
        <dbReference type="ChEBI" id="CHEBI:49883"/>
        <label>2</label>
    </ligand>
</feature>
<dbReference type="InterPro" id="IPR017896">
    <property type="entry name" value="4Fe4S_Fe-S-bd"/>
</dbReference>
<comment type="similarity">
    <text evidence="8">Belongs to the 4Fe4S bacterial-type ferredoxin family. RnfC subfamily.</text>
</comment>
<evidence type="ECO:0000256" key="7">
    <source>
        <dbReference type="ARBA" id="ARBA00023014"/>
    </source>
</evidence>
<dbReference type="GO" id="GO:0009055">
    <property type="term" value="F:electron transfer activity"/>
    <property type="evidence" value="ECO:0007669"/>
    <property type="project" value="InterPro"/>
</dbReference>
<dbReference type="InterPro" id="IPR011538">
    <property type="entry name" value="Nuo51_FMN-bd"/>
</dbReference>
<accession>A0A809R8F8</accession>
<keyword evidence="5 8" id="KW-0249">Electron transport</keyword>
<keyword evidence="7 8" id="KW-0411">Iron-sulfur</keyword>
<dbReference type="GO" id="GO:0022900">
    <property type="term" value="P:electron transport chain"/>
    <property type="evidence" value="ECO:0007669"/>
    <property type="project" value="UniProtKB-UniRule"/>
</dbReference>
<dbReference type="PANTHER" id="PTHR43034">
    <property type="entry name" value="ION-TRANSLOCATING OXIDOREDUCTASE COMPLEX SUBUNIT C"/>
    <property type="match status" value="1"/>
</dbReference>
<comment type="subunit">
    <text evidence="8">The complex is composed of six subunits: RnfA, RnfB, RnfC, RnfD, RnfE and RnfG.</text>
</comment>
<keyword evidence="2 8" id="KW-0004">4Fe-4S</keyword>
<dbReference type="SUPFAM" id="SSF142019">
    <property type="entry name" value="Nqo1 FMN-binding domain-like"/>
    <property type="match status" value="1"/>
</dbReference>
<protein>
    <recommendedName>
        <fullName evidence="8">Ion-translocating oxidoreductase complex subunit C</fullName>
        <ecNumber evidence="8">7.-.-.-</ecNumber>
    </recommendedName>
    <alternativeName>
        <fullName evidence="8">Rnf electron transport complex subunit C</fullName>
    </alternativeName>
</protein>
<dbReference type="Pfam" id="PF01512">
    <property type="entry name" value="Complex1_51K"/>
    <property type="match status" value="1"/>
</dbReference>
<comment type="cofactor">
    <cofactor evidence="8">
        <name>[4Fe-4S] cluster</name>
        <dbReference type="ChEBI" id="CHEBI:49883"/>
    </cofactor>
    <text evidence="8">Binds 2 [4Fe-4S] clusters per subunit.</text>
</comment>
<dbReference type="SUPFAM" id="SSF46548">
    <property type="entry name" value="alpha-helical ferredoxin"/>
    <property type="match status" value="1"/>
</dbReference>
<dbReference type="InterPro" id="IPR037225">
    <property type="entry name" value="Nuo51_FMN-bd_sf"/>
</dbReference>
<feature type="domain" description="4Fe-4S ferredoxin-type" evidence="9">
    <location>
        <begin position="397"/>
        <end position="426"/>
    </location>
</feature>
<evidence type="ECO:0000256" key="1">
    <source>
        <dbReference type="ARBA" id="ARBA00022448"/>
    </source>
</evidence>
<dbReference type="InterPro" id="IPR017900">
    <property type="entry name" value="4Fe4S_Fe_S_CS"/>
</dbReference>
<dbReference type="NCBIfam" id="NF003454">
    <property type="entry name" value="PRK05035.1"/>
    <property type="match status" value="1"/>
</dbReference>
<dbReference type="EMBL" id="AP021857">
    <property type="protein sequence ID" value="BBO20615.1"/>
    <property type="molecule type" value="Genomic_DNA"/>
</dbReference>
<feature type="binding site" evidence="8">
    <location>
        <position position="377"/>
    </location>
    <ligand>
        <name>[4Fe-4S] cluster</name>
        <dbReference type="ChEBI" id="CHEBI:49883"/>
        <label>2</label>
    </ligand>
</feature>
<keyword evidence="4 8" id="KW-0677">Repeat</keyword>
<keyword evidence="3 8" id="KW-0479">Metal-binding</keyword>
<dbReference type="Pfam" id="PF13375">
    <property type="entry name" value="RnfC_N"/>
    <property type="match status" value="1"/>
</dbReference>
<keyword evidence="8" id="KW-0997">Cell inner membrane</keyword>
<evidence type="ECO:0000256" key="4">
    <source>
        <dbReference type="ARBA" id="ARBA00022737"/>
    </source>
</evidence>
<evidence type="ECO:0000256" key="6">
    <source>
        <dbReference type="ARBA" id="ARBA00023004"/>
    </source>
</evidence>
<feature type="binding site" evidence="8">
    <location>
        <position position="406"/>
    </location>
    <ligand>
        <name>[4Fe-4S] cluster</name>
        <dbReference type="ChEBI" id="CHEBI:49883"/>
        <label>2</label>
    </ligand>
</feature>
<dbReference type="InterPro" id="IPR019554">
    <property type="entry name" value="Soluble_ligand-bd"/>
</dbReference>
<comment type="function">
    <text evidence="8">Part of a membrane-bound complex that couples electron transfer with translocation of ions across the membrane.</text>
</comment>
<feature type="domain" description="4Fe-4S ferredoxin-type" evidence="9">
    <location>
        <begin position="358"/>
        <end position="387"/>
    </location>
</feature>
<keyword evidence="8" id="KW-0472">Membrane</keyword>